<dbReference type="Pfam" id="PF00561">
    <property type="entry name" value="Abhydrolase_1"/>
    <property type="match status" value="1"/>
</dbReference>
<evidence type="ECO:0000313" key="4">
    <source>
        <dbReference type="Proteomes" id="UP001596406"/>
    </source>
</evidence>
<dbReference type="SUPFAM" id="SSF53474">
    <property type="entry name" value="alpha/beta-Hydrolases"/>
    <property type="match status" value="1"/>
</dbReference>
<dbReference type="InterPro" id="IPR029058">
    <property type="entry name" value="AB_hydrolase_fold"/>
</dbReference>
<keyword evidence="1 3" id="KW-0378">Hydrolase</keyword>
<organism evidence="3 4">
    <name type="scientific">Halomarina ordinaria</name>
    <dbReference type="NCBI Taxonomy" id="3033939"/>
    <lineage>
        <taxon>Archaea</taxon>
        <taxon>Methanobacteriati</taxon>
        <taxon>Methanobacteriota</taxon>
        <taxon>Stenosarchaea group</taxon>
        <taxon>Halobacteria</taxon>
        <taxon>Halobacteriales</taxon>
        <taxon>Natronomonadaceae</taxon>
        <taxon>Halomarina</taxon>
    </lineage>
</organism>
<evidence type="ECO:0000259" key="2">
    <source>
        <dbReference type="Pfam" id="PF00561"/>
    </source>
</evidence>
<accession>A0ABD5UAV1</accession>
<dbReference type="EMBL" id="JBHSXM010000001">
    <property type="protein sequence ID" value="MFC6836456.1"/>
    <property type="molecule type" value="Genomic_DNA"/>
</dbReference>
<dbReference type="PANTHER" id="PTHR43798:SF31">
    <property type="entry name" value="AB HYDROLASE SUPERFAMILY PROTEIN YCLE"/>
    <property type="match status" value="1"/>
</dbReference>
<feature type="domain" description="AB hydrolase-1" evidence="2">
    <location>
        <begin position="34"/>
        <end position="260"/>
    </location>
</feature>
<dbReference type="InterPro" id="IPR050266">
    <property type="entry name" value="AB_hydrolase_sf"/>
</dbReference>
<reference evidence="3 4" key="1">
    <citation type="journal article" date="2019" name="Int. J. Syst. Evol. Microbiol.">
        <title>The Global Catalogue of Microorganisms (GCM) 10K type strain sequencing project: providing services to taxonomists for standard genome sequencing and annotation.</title>
        <authorList>
            <consortium name="The Broad Institute Genomics Platform"/>
            <consortium name="The Broad Institute Genome Sequencing Center for Infectious Disease"/>
            <person name="Wu L."/>
            <person name="Ma J."/>
        </authorList>
    </citation>
    <scope>NUCLEOTIDE SEQUENCE [LARGE SCALE GENOMIC DNA]</scope>
    <source>
        <strain evidence="3 4">PSRA2</strain>
    </source>
</reference>
<keyword evidence="4" id="KW-1185">Reference proteome</keyword>
<name>A0ABD5UAV1_9EURY</name>
<protein>
    <submittedName>
        <fullName evidence="3">Alpha/beta fold hydrolase</fullName>
    </submittedName>
</protein>
<proteinExistence type="predicted"/>
<dbReference type="InterPro" id="IPR000073">
    <property type="entry name" value="AB_hydrolase_1"/>
</dbReference>
<dbReference type="Proteomes" id="UP001596406">
    <property type="component" value="Unassembled WGS sequence"/>
</dbReference>
<dbReference type="AlphaFoldDB" id="A0ABD5UAV1"/>
<comment type="caution">
    <text evidence="3">The sequence shown here is derived from an EMBL/GenBank/DDBJ whole genome shotgun (WGS) entry which is preliminary data.</text>
</comment>
<evidence type="ECO:0000256" key="1">
    <source>
        <dbReference type="ARBA" id="ARBA00022801"/>
    </source>
</evidence>
<dbReference type="PANTHER" id="PTHR43798">
    <property type="entry name" value="MONOACYLGLYCEROL LIPASE"/>
    <property type="match status" value="1"/>
</dbReference>
<dbReference type="Gene3D" id="3.40.50.1820">
    <property type="entry name" value="alpha/beta hydrolase"/>
    <property type="match status" value="1"/>
</dbReference>
<dbReference type="GO" id="GO:0016787">
    <property type="term" value="F:hydrolase activity"/>
    <property type="evidence" value="ECO:0007669"/>
    <property type="project" value="UniProtKB-KW"/>
</dbReference>
<evidence type="ECO:0000313" key="3">
    <source>
        <dbReference type="EMBL" id="MFC6836456.1"/>
    </source>
</evidence>
<sequence>MSETDGEVDWGNASILDRGGSLLHYWTVGPEDAPVVVLTHGATMDHHLFDEQLEPLLKAGYRVLGWDMRGHGVSKPIGVGFSLSTVVDDLVAILDEIDVRTVTAVGQSLGGYVAQELLFRYPERVDALVIIGATDVTRIPPRLENLALKLSPYLFTVWPYRHLKKTIAENTAETERAKRYAYRAASQLSKKEFVTVWKAVSGALHSEPGYTIQRPFLLTHGDNDRTGTVARDAPLWAEKEPNCRYEVIPDAGHNANDDNPQYFNEEMLDFLGTVQ</sequence>
<gene>
    <name evidence="3" type="ORF">ACFQHK_08030</name>
</gene>
<dbReference type="PRINTS" id="PR00111">
    <property type="entry name" value="ABHYDROLASE"/>
</dbReference>
<dbReference type="RefSeq" id="WP_304448139.1">
    <property type="nucleotide sequence ID" value="NZ_JARRAH010000001.1"/>
</dbReference>